<evidence type="ECO:0000259" key="2">
    <source>
        <dbReference type="Pfam" id="PF17100"/>
    </source>
</evidence>
<accession>A0A232LRY1</accession>
<feature type="domain" description="NWD NACHT-NTPase N-terminal" evidence="2">
    <location>
        <begin position="69"/>
        <end position="161"/>
    </location>
</feature>
<proteinExistence type="predicted"/>
<gene>
    <name evidence="3" type="ORF">Egran_05319</name>
</gene>
<comment type="caution">
    <text evidence="3">The sequence shown here is derived from an EMBL/GenBank/DDBJ whole genome shotgun (WGS) entry which is preliminary data.</text>
</comment>
<dbReference type="InterPro" id="IPR031359">
    <property type="entry name" value="NACHT_N"/>
</dbReference>
<evidence type="ECO:0000313" key="4">
    <source>
        <dbReference type="Proteomes" id="UP000243515"/>
    </source>
</evidence>
<protein>
    <recommendedName>
        <fullName evidence="2">NWD NACHT-NTPase N-terminal domain-containing protein</fullName>
    </recommendedName>
</protein>
<dbReference type="OrthoDB" id="5105090at2759"/>
<dbReference type="Pfam" id="PF17100">
    <property type="entry name" value="NACHT_N"/>
    <property type="match status" value="1"/>
</dbReference>
<reference evidence="3 4" key="1">
    <citation type="journal article" date="2015" name="Environ. Microbiol.">
        <title>Metagenome sequence of Elaphomyces granulatus from sporocarp tissue reveals Ascomycota ectomycorrhizal fingerprints of genome expansion and a Proteobacteria-rich microbiome.</title>
        <authorList>
            <person name="Quandt C.A."/>
            <person name="Kohler A."/>
            <person name="Hesse C.N."/>
            <person name="Sharpton T.J."/>
            <person name="Martin F."/>
            <person name="Spatafora J.W."/>
        </authorList>
    </citation>
    <scope>NUCLEOTIDE SEQUENCE [LARGE SCALE GENOMIC DNA]</scope>
    <source>
        <strain evidence="3 4">OSC145934</strain>
    </source>
</reference>
<organism evidence="3 4">
    <name type="scientific">Elaphomyces granulatus</name>
    <dbReference type="NCBI Taxonomy" id="519963"/>
    <lineage>
        <taxon>Eukaryota</taxon>
        <taxon>Fungi</taxon>
        <taxon>Dikarya</taxon>
        <taxon>Ascomycota</taxon>
        <taxon>Pezizomycotina</taxon>
        <taxon>Eurotiomycetes</taxon>
        <taxon>Eurotiomycetidae</taxon>
        <taxon>Eurotiales</taxon>
        <taxon>Elaphomycetaceae</taxon>
        <taxon>Elaphomyces</taxon>
    </lineage>
</organism>
<dbReference type="AlphaFoldDB" id="A0A232LRY1"/>
<dbReference type="Proteomes" id="UP000243515">
    <property type="component" value="Unassembled WGS sequence"/>
</dbReference>
<evidence type="ECO:0000256" key="1">
    <source>
        <dbReference type="SAM" id="MobiDB-lite"/>
    </source>
</evidence>
<evidence type="ECO:0000313" key="3">
    <source>
        <dbReference type="EMBL" id="OXV06915.1"/>
    </source>
</evidence>
<sequence length="161" mass="17686">MSRLRKLFGKIGGAKVSRQDDGVVSQHGTSISRDEIPARSSPPDSTPKLSEAALATISTRSSTPTSLPEQLWDKAYDVLKDEHGSLLLGYEKILSQELNGVDWNTISKSLETVIEQKNPVKRRLQMTQLIRAGLEKTEREANVKKGAGDAIQVMLSAKNMI</sequence>
<keyword evidence="4" id="KW-1185">Reference proteome</keyword>
<dbReference type="EMBL" id="NPHW01005293">
    <property type="protein sequence ID" value="OXV06915.1"/>
    <property type="molecule type" value="Genomic_DNA"/>
</dbReference>
<feature type="non-terminal residue" evidence="3">
    <location>
        <position position="161"/>
    </location>
</feature>
<feature type="region of interest" description="Disordered" evidence="1">
    <location>
        <begin position="1"/>
        <end position="48"/>
    </location>
</feature>
<name>A0A232LRY1_9EURO</name>